<protein>
    <submittedName>
        <fullName evidence="3">3817_t:CDS:1</fullName>
    </submittedName>
</protein>
<dbReference type="GO" id="GO:0006357">
    <property type="term" value="P:regulation of transcription by RNA polymerase II"/>
    <property type="evidence" value="ECO:0007669"/>
    <property type="project" value="TreeGrafter"/>
</dbReference>
<dbReference type="InterPro" id="IPR007021">
    <property type="entry name" value="DUF659"/>
</dbReference>
<sequence>MNFGCQNENNDDSQIPETSRIDSSEPSSASDKSISEYNKKRKKTKAKKSVSRPEDPVNNKYIKLEARDKHGHKKIEVETKNQSKITDKFQSTHIDSSQEKLINKALTRFFTCCGIPFWVVKSPFFIDLLKNLNVGYTSPDRRTLSNLWVDQETTQITINIDEHWTSESHHSYYAFVIITPDRYQYVHSVQDFSSYSHTGRFLSNEIIKIIDEIGPEKFGVVVSDGATAMQLAKNLVAQKYLHIILIHCIAHHVQLIVSDIIKKTLFGFQVLSKCQEFITYFQNLHVSSAQLRDKIKNFLIKSGGLKSSHEFWANVECLHKVLEPAKIVVKTVESSNIKFADVFLILIKMANMIKTMLIVDTTLERLEFRKK</sequence>
<gene>
    <name evidence="3" type="ORF">DERYTH_LOCUS4693</name>
</gene>
<evidence type="ECO:0000313" key="3">
    <source>
        <dbReference type="EMBL" id="CAG8538615.1"/>
    </source>
</evidence>
<proteinExistence type="predicted"/>
<dbReference type="PANTHER" id="PTHR46169">
    <property type="entry name" value="DNA REPLICATION-RELATED ELEMENT FACTOR, ISOFORM A"/>
    <property type="match status" value="1"/>
</dbReference>
<dbReference type="PANTHER" id="PTHR46169:SF29">
    <property type="entry name" value="DNA REPLICATION-RELATED ELEMENT FACTOR, ISOFORM A"/>
    <property type="match status" value="1"/>
</dbReference>
<dbReference type="InterPro" id="IPR012337">
    <property type="entry name" value="RNaseH-like_sf"/>
</dbReference>
<dbReference type="GO" id="GO:0005634">
    <property type="term" value="C:nucleus"/>
    <property type="evidence" value="ECO:0007669"/>
    <property type="project" value="TreeGrafter"/>
</dbReference>
<accession>A0A9N9AMW8</accession>
<dbReference type="OrthoDB" id="2412736at2759"/>
<comment type="caution">
    <text evidence="3">The sequence shown here is derived from an EMBL/GenBank/DDBJ whole genome shotgun (WGS) entry which is preliminary data.</text>
</comment>
<dbReference type="EMBL" id="CAJVPY010001835">
    <property type="protein sequence ID" value="CAG8538615.1"/>
    <property type="molecule type" value="Genomic_DNA"/>
</dbReference>
<organism evidence="3 4">
    <name type="scientific">Dentiscutata erythropus</name>
    <dbReference type="NCBI Taxonomy" id="1348616"/>
    <lineage>
        <taxon>Eukaryota</taxon>
        <taxon>Fungi</taxon>
        <taxon>Fungi incertae sedis</taxon>
        <taxon>Mucoromycota</taxon>
        <taxon>Glomeromycotina</taxon>
        <taxon>Glomeromycetes</taxon>
        <taxon>Diversisporales</taxon>
        <taxon>Gigasporaceae</taxon>
        <taxon>Dentiscutata</taxon>
    </lineage>
</organism>
<dbReference type="Pfam" id="PF04937">
    <property type="entry name" value="DUF659"/>
    <property type="match status" value="1"/>
</dbReference>
<feature type="region of interest" description="Disordered" evidence="1">
    <location>
        <begin position="1"/>
        <end position="59"/>
    </location>
</feature>
<dbReference type="Proteomes" id="UP000789405">
    <property type="component" value="Unassembled WGS sequence"/>
</dbReference>
<dbReference type="AlphaFoldDB" id="A0A9N9AMW8"/>
<evidence type="ECO:0000313" key="4">
    <source>
        <dbReference type="Proteomes" id="UP000789405"/>
    </source>
</evidence>
<dbReference type="SUPFAM" id="SSF53098">
    <property type="entry name" value="Ribonuclease H-like"/>
    <property type="match status" value="1"/>
</dbReference>
<evidence type="ECO:0000256" key="1">
    <source>
        <dbReference type="SAM" id="MobiDB-lite"/>
    </source>
</evidence>
<feature type="domain" description="DUF659" evidence="2">
    <location>
        <begin position="149"/>
        <end position="266"/>
    </location>
</feature>
<reference evidence="3" key="1">
    <citation type="submission" date="2021-06" db="EMBL/GenBank/DDBJ databases">
        <authorList>
            <person name="Kallberg Y."/>
            <person name="Tangrot J."/>
            <person name="Rosling A."/>
        </authorList>
    </citation>
    <scope>NUCLEOTIDE SEQUENCE</scope>
    <source>
        <strain evidence="3">MA453B</strain>
    </source>
</reference>
<feature type="compositionally biased region" description="Basic residues" evidence="1">
    <location>
        <begin position="39"/>
        <end position="50"/>
    </location>
</feature>
<dbReference type="InterPro" id="IPR052717">
    <property type="entry name" value="Vacuolar_transposase_reg"/>
</dbReference>
<keyword evidence="4" id="KW-1185">Reference proteome</keyword>
<feature type="non-terminal residue" evidence="3">
    <location>
        <position position="371"/>
    </location>
</feature>
<feature type="compositionally biased region" description="Polar residues" evidence="1">
    <location>
        <begin position="1"/>
        <end position="17"/>
    </location>
</feature>
<evidence type="ECO:0000259" key="2">
    <source>
        <dbReference type="Pfam" id="PF04937"/>
    </source>
</evidence>
<name>A0A9N9AMW8_9GLOM</name>